<reference evidence="1 2" key="1">
    <citation type="submission" date="2019-07" db="EMBL/GenBank/DDBJ databases">
        <title>Comparative genome analysis of staphylococcus lugdunensis shows clonal complex-dependent diversity of the putative virulence factor, ess/type vii locus.</title>
        <authorList>
            <person name="Lebeurre J."/>
            <person name="Dahyot S."/>
            <person name="Diene S."/>
            <person name="Paulay A."/>
            <person name="Aubourg M."/>
            <person name="Argemi X."/>
            <person name="Giard J.-C."/>
            <person name="Tournier I."/>
            <person name="Francois P."/>
            <person name="Pestel-Caron M."/>
        </authorList>
    </citation>
    <scope>NUCLEOTIDE SEQUENCE [LARGE SCALE GENOMIC DNA]</scope>
    <source>
        <strain evidence="1 2">SL13</strain>
    </source>
</reference>
<organism evidence="1 2">
    <name type="scientific">Staphylococcus lugdunensis</name>
    <dbReference type="NCBI Taxonomy" id="28035"/>
    <lineage>
        <taxon>Bacteria</taxon>
        <taxon>Bacillati</taxon>
        <taxon>Bacillota</taxon>
        <taxon>Bacilli</taxon>
        <taxon>Bacillales</taxon>
        <taxon>Staphylococcaceae</taxon>
        <taxon>Staphylococcus</taxon>
    </lineage>
</organism>
<proteinExistence type="predicted"/>
<gene>
    <name evidence="1" type="ORF">FO454_00475</name>
</gene>
<evidence type="ECO:0000313" key="2">
    <source>
        <dbReference type="Proteomes" id="UP000325462"/>
    </source>
</evidence>
<name>A0ABX6BQ94_STALU</name>
<sequence>MNKAWYKRIFNPVNYCQYLVHSLKHNYVLGSFRSDLPARLGLEPFLLFKKTYKIKPTRPATSMPHILGIHMLCIILSKILVVKESKTALSINNINQLNVFI</sequence>
<evidence type="ECO:0000313" key="1">
    <source>
        <dbReference type="EMBL" id="QEX37460.1"/>
    </source>
</evidence>
<dbReference type="RefSeq" id="WP_041612352.1">
    <property type="nucleotide sequence ID" value="NZ_CP020735.1"/>
</dbReference>
<protein>
    <submittedName>
        <fullName evidence="1">Uncharacterized protein</fullName>
    </submittedName>
</protein>
<dbReference type="EMBL" id="CP041722">
    <property type="protein sequence ID" value="QEX37460.1"/>
    <property type="molecule type" value="Genomic_DNA"/>
</dbReference>
<dbReference type="Proteomes" id="UP000325462">
    <property type="component" value="Chromosome"/>
</dbReference>
<keyword evidence="2" id="KW-1185">Reference proteome</keyword>
<accession>A0ABX6BQ94</accession>